<evidence type="ECO:0000313" key="2">
    <source>
        <dbReference type="EMBL" id="JAH85726.1"/>
    </source>
</evidence>
<evidence type="ECO:0000256" key="1">
    <source>
        <dbReference type="SAM" id="MobiDB-lite"/>
    </source>
</evidence>
<proteinExistence type="predicted"/>
<dbReference type="AlphaFoldDB" id="A0A0E9W5Z0"/>
<feature type="region of interest" description="Disordered" evidence="1">
    <location>
        <begin position="1"/>
        <end position="20"/>
    </location>
</feature>
<accession>A0A0E9W5Z0</accession>
<sequence length="34" mass="3912">MFPNPMKTDPDSTYRTTTKKTGCKHQSSTKYCLD</sequence>
<reference evidence="2" key="1">
    <citation type="submission" date="2014-11" db="EMBL/GenBank/DDBJ databases">
        <authorList>
            <person name="Amaro Gonzalez C."/>
        </authorList>
    </citation>
    <scope>NUCLEOTIDE SEQUENCE</scope>
</reference>
<dbReference type="EMBL" id="GBXM01022851">
    <property type="protein sequence ID" value="JAH85726.1"/>
    <property type="molecule type" value="Transcribed_RNA"/>
</dbReference>
<protein>
    <submittedName>
        <fullName evidence="2">Uncharacterized protein</fullName>
    </submittedName>
</protein>
<organism evidence="2">
    <name type="scientific">Anguilla anguilla</name>
    <name type="common">European freshwater eel</name>
    <name type="synonym">Muraena anguilla</name>
    <dbReference type="NCBI Taxonomy" id="7936"/>
    <lineage>
        <taxon>Eukaryota</taxon>
        <taxon>Metazoa</taxon>
        <taxon>Chordata</taxon>
        <taxon>Craniata</taxon>
        <taxon>Vertebrata</taxon>
        <taxon>Euteleostomi</taxon>
        <taxon>Actinopterygii</taxon>
        <taxon>Neopterygii</taxon>
        <taxon>Teleostei</taxon>
        <taxon>Anguilliformes</taxon>
        <taxon>Anguillidae</taxon>
        <taxon>Anguilla</taxon>
    </lineage>
</organism>
<name>A0A0E9W5Z0_ANGAN</name>
<reference evidence="2" key="2">
    <citation type="journal article" date="2015" name="Fish Shellfish Immunol.">
        <title>Early steps in the European eel (Anguilla anguilla)-Vibrio vulnificus interaction in the gills: Role of the RtxA13 toxin.</title>
        <authorList>
            <person name="Callol A."/>
            <person name="Pajuelo D."/>
            <person name="Ebbesson L."/>
            <person name="Teles M."/>
            <person name="MacKenzie S."/>
            <person name="Amaro C."/>
        </authorList>
    </citation>
    <scope>NUCLEOTIDE SEQUENCE</scope>
</reference>